<evidence type="ECO:0000256" key="4">
    <source>
        <dbReference type="ARBA" id="ARBA00022694"/>
    </source>
</evidence>
<dbReference type="InterPro" id="IPR036236">
    <property type="entry name" value="Znf_C2H2_sf"/>
</dbReference>
<dbReference type="SMART" id="SM00451">
    <property type="entry name" value="ZnF_U1"/>
    <property type="match status" value="1"/>
</dbReference>
<dbReference type="EMBL" id="QKXF01000679">
    <property type="protein sequence ID" value="RQM09644.1"/>
    <property type="molecule type" value="Genomic_DNA"/>
</dbReference>
<keyword evidence="5" id="KW-0560">Oxidoreductase</keyword>
<dbReference type="Gene3D" id="3.20.20.70">
    <property type="entry name" value="Aldolase class I"/>
    <property type="match status" value="1"/>
</dbReference>
<dbReference type="Pfam" id="PF01207">
    <property type="entry name" value="Dus"/>
    <property type="match status" value="2"/>
</dbReference>
<evidence type="ECO:0000256" key="3">
    <source>
        <dbReference type="ARBA" id="ARBA00022643"/>
    </source>
</evidence>
<organism evidence="8 9">
    <name type="scientific">Peronospora effusa</name>
    <dbReference type="NCBI Taxonomy" id="542832"/>
    <lineage>
        <taxon>Eukaryota</taxon>
        <taxon>Sar</taxon>
        <taxon>Stramenopiles</taxon>
        <taxon>Oomycota</taxon>
        <taxon>Peronosporomycetes</taxon>
        <taxon>Peronosporales</taxon>
        <taxon>Peronosporaceae</taxon>
        <taxon>Peronospora</taxon>
    </lineage>
</organism>
<sequence length="500" mass="55662">MSELYANKVCLSPMVRAGTLPLRLVSLRYGADLVYGEEIVDKRIISAVRVPNEILKSVDFISRNGDSVVFRTCPEETEKVIFQIGTADAVLALKAAEAVARDVAAVDINMGCPKHFSVQGGMGAALLRKPEIACDVRFCILLVVPLYCQLKRLLSMAVKIIKTLRRNLTIPVSCKIRLLPNMKDTIDTAKRLEDAGAHAVGVHMRQIDERPRDKASWEKLAPIVSALSVPVLANGDIFMHEDIDKLREISGVSSFLIARGALANPSIFRKEGRLPVDQVVRDYLLAAAEVDNVFQNTKYNVMRMIPSCLEDAYARGNHYAYAKDSQVVTVPELAATKSGLQMYSLWGLHNNYNQYQDQFRAKAVALKKHSYPDEQTFETLVAVPGAHALYAEALQAEGTPKAYNNCMKKPELFCEACKIQLLSEQDVKLHYKGRKHKNVLRRQTSATIFKFVAKAQLEQQPTANDTANNAGSRLIESGKSASDHRKYDGEDERDIKRLKA</sequence>
<dbReference type="GO" id="GO:0008270">
    <property type="term" value="F:zinc ion binding"/>
    <property type="evidence" value="ECO:0007669"/>
    <property type="project" value="InterPro"/>
</dbReference>
<accession>A0A3R7XBR0</accession>
<dbReference type="InterPro" id="IPR035587">
    <property type="entry name" value="DUS-like_FMN-bd"/>
</dbReference>
<dbReference type="PANTHER" id="PTHR45936">
    <property type="entry name" value="TRNA-DIHYDROURIDINE(20) SYNTHASE [NAD(P)+]-LIKE"/>
    <property type="match status" value="1"/>
</dbReference>
<evidence type="ECO:0000256" key="2">
    <source>
        <dbReference type="ARBA" id="ARBA00022630"/>
    </source>
</evidence>
<feature type="region of interest" description="Disordered" evidence="6">
    <location>
        <begin position="460"/>
        <end position="500"/>
    </location>
</feature>
<name>A0A3R7XBR0_9STRA</name>
<evidence type="ECO:0000256" key="5">
    <source>
        <dbReference type="ARBA" id="ARBA00023002"/>
    </source>
</evidence>
<dbReference type="VEuPathDB" id="FungiDB:DD237_007086"/>
<evidence type="ECO:0000259" key="7">
    <source>
        <dbReference type="SMART" id="SM00451"/>
    </source>
</evidence>
<dbReference type="Gene3D" id="3.30.160.60">
    <property type="entry name" value="Classic Zinc Finger"/>
    <property type="match status" value="1"/>
</dbReference>
<feature type="compositionally biased region" description="Basic and acidic residues" evidence="6">
    <location>
        <begin position="481"/>
        <end position="500"/>
    </location>
</feature>
<evidence type="ECO:0000256" key="6">
    <source>
        <dbReference type="SAM" id="MobiDB-lite"/>
    </source>
</evidence>
<dbReference type="Pfam" id="PF12874">
    <property type="entry name" value="zf-met"/>
    <property type="match status" value="1"/>
</dbReference>
<dbReference type="InterPro" id="IPR018517">
    <property type="entry name" value="tRNA_hU_synthase_CS"/>
</dbReference>
<feature type="domain" description="U1-type" evidence="7">
    <location>
        <begin position="409"/>
        <end position="443"/>
    </location>
</feature>
<proteinExistence type="predicted"/>
<feature type="compositionally biased region" description="Polar residues" evidence="6">
    <location>
        <begin position="460"/>
        <end position="471"/>
    </location>
</feature>
<dbReference type="SUPFAM" id="SSF57667">
    <property type="entry name" value="beta-beta-alpha zinc fingers"/>
    <property type="match status" value="1"/>
</dbReference>
<evidence type="ECO:0000313" key="8">
    <source>
        <dbReference type="EMBL" id="RQM09644.1"/>
    </source>
</evidence>
<keyword evidence="3" id="KW-0288">FMN</keyword>
<dbReference type="InterPro" id="IPR013087">
    <property type="entry name" value="Znf_C2H2_type"/>
</dbReference>
<dbReference type="InterPro" id="IPR013785">
    <property type="entry name" value="Aldolase_TIM"/>
</dbReference>
<protein>
    <recommendedName>
        <fullName evidence="7">U1-type domain-containing protein</fullName>
    </recommendedName>
</protein>
<keyword evidence="2" id="KW-0285">Flavoprotein</keyword>
<comment type="cofactor">
    <cofactor evidence="1">
        <name>FMN</name>
        <dbReference type="ChEBI" id="CHEBI:58210"/>
    </cofactor>
</comment>
<dbReference type="GO" id="GO:0017150">
    <property type="term" value="F:tRNA dihydrouridine synthase activity"/>
    <property type="evidence" value="ECO:0007669"/>
    <property type="project" value="InterPro"/>
</dbReference>
<dbReference type="GO" id="GO:0003676">
    <property type="term" value="F:nucleic acid binding"/>
    <property type="evidence" value="ECO:0007669"/>
    <property type="project" value="InterPro"/>
</dbReference>
<comment type="caution">
    <text evidence="8">The sequence shown here is derived from an EMBL/GenBank/DDBJ whole genome shotgun (WGS) entry which is preliminary data.</text>
</comment>
<dbReference type="InterPro" id="IPR052582">
    <property type="entry name" value="tRNA-DUS-like"/>
</dbReference>
<gene>
    <name evidence="8" type="ORF">DD237_007086</name>
</gene>
<dbReference type="AlphaFoldDB" id="A0A3R7XBR0"/>
<dbReference type="CDD" id="cd02801">
    <property type="entry name" value="DUS_like_FMN"/>
    <property type="match status" value="1"/>
</dbReference>
<dbReference type="GO" id="GO:0005737">
    <property type="term" value="C:cytoplasm"/>
    <property type="evidence" value="ECO:0007669"/>
    <property type="project" value="TreeGrafter"/>
</dbReference>
<dbReference type="PROSITE" id="PS01136">
    <property type="entry name" value="UPF0034"/>
    <property type="match status" value="1"/>
</dbReference>
<dbReference type="Proteomes" id="UP000286097">
    <property type="component" value="Unassembled WGS sequence"/>
</dbReference>
<dbReference type="PANTHER" id="PTHR45936:SF1">
    <property type="entry name" value="TRNA-DIHYDROURIDINE(20) SYNTHASE [NAD(P)+]-LIKE"/>
    <property type="match status" value="1"/>
</dbReference>
<dbReference type="InterPro" id="IPR003604">
    <property type="entry name" value="Matrin/U1-like-C_Znf_C2H2"/>
</dbReference>
<evidence type="ECO:0000313" key="9">
    <source>
        <dbReference type="Proteomes" id="UP000286097"/>
    </source>
</evidence>
<keyword evidence="4" id="KW-0819">tRNA processing</keyword>
<reference evidence="8 9" key="1">
    <citation type="submission" date="2018-06" db="EMBL/GenBank/DDBJ databases">
        <title>Comparative genomics of downy mildews reveals potential adaptations to biotrophy.</title>
        <authorList>
            <person name="Fletcher K."/>
            <person name="Klosterman S.J."/>
            <person name="Derevnina L."/>
            <person name="Martin F."/>
            <person name="Koike S."/>
            <person name="Reyes Chin-Wo S."/>
            <person name="Mou B."/>
            <person name="Michelmore R."/>
        </authorList>
    </citation>
    <scope>NUCLEOTIDE SEQUENCE [LARGE SCALE GENOMIC DNA]</scope>
    <source>
        <strain evidence="8 9">R13</strain>
    </source>
</reference>
<dbReference type="GO" id="GO:0050660">
    <property type="term" value="F:flavin adenine dinucleotide binding"/>
    <property type="evidence" value="ECO:0007669"/>
    <property type="project" value="InterPro"/>
</dbReference>
<dbReference type="SUPFAM" id="SSF51395">
    <property type="entry name" value="FMN-linked oxidoreductases"/>
    <property type="match status" value="1"/>
</dbReference>
<evidence type="ECO:0000256" key="1">
    <source>
        <dbReference type="ARBA" id="ARBA00001917"/>
    </source>
</evidence>